<feature type="region of interest" description="Disordered" evidence="1">
    <location>
        <begin position="218"/>
        <end position="245"/>
    </location>
</feature>
<evidence type="ECO:0000313" key="5">
    <source>
        <dbReference type="Proteomes" id="UP000738349"/>
    </source>
</evidence>
<feature type="signal peptide" evidence="3">
    <location>
        <begin position="1"/>
        <end position="19"/>
    </location>
</feature>
<dbReference type="AlphaFoldDB" id="A0A9P9E1J5"/>
<keyword evidence="2" id="KW-0472">Membrane</keyword>
<comment type="caution">
    <text evidence="4">The sequence shown here is derived from an EMBL/GenBank/DDBJ whole genome shotgun (WGS) entry which is preliminary data.</text>
</comment>
<proteinExistence type="predicted"/>
<feature type="compositionally biased region" description="Polar residues" evidence="1">
    <location>
        <begin position="226"/>
        <end position="243"/>
    </location>
</feature>
<sequence length="375" mass="39892">MLHSFLVGFVLALPAATNALDAAQPKRPIVIPPQTTDAVFLRRTAHPHAPRAQQERETSVTGYTWTFAPDATCGYLSGSGGAPITCESSAICEWLPSVAIYCEGVTTYSAHTQCLEMEDALNTDKCNDVCTSNIYNLLWSVMPLGVLACTETSAPYCRTYVYPSDISDYRCGSTSETRVSRVDFTYKGQDNPGFTTTVIYNDPESTAFKSSTSISFTSSDVASSTGPTSTTQSAEPTHSTGSKTPVGAIVGGVVGGLAVVGFVIVGSIYLLRQKRGPHENEVPPHHPPPPMQTQLQPQLRPQSPVSTVNTKPAVLSTVQSPTVSSPVQSEWPGSSVMSPVTAVSPPPPSQLGTGPPDYSHSHSIHELPSNQNNIH</sequence>
<evidence type="ECO:0000256" key="3">
    <source>
        <dbReference type="SAM" id="SignalP"/>
    </source>
</evidence>
<feature type="transmembrane region" description="Helical" evidence="2">
    <location>
        <begin position="246"/>
        <end position="271"/>
    </location>
</feature>
<dbReference type="OrthoDB" id="5347452at2759"/>
<protein>
    <submittedName>
        <fullName evidence="4">Uncharacterized protein</fullName>
    </submittedName>
</protein>
<reference evidence="4" key="1">
    <citation type="journal article" date="2021" name="Nat. Commun.">
        <title>Genetic determinants of endophytism in the Arabidopsis root mycobiome.</title>
        <authorList>
            <person name="Mesny F."/>
            <person name="Miyauchi S."/>
            <person name="Thiergart T."/>
            <person name="Pickel B."/>
            <person name="Atanasova L."/>
            <person name="Karlsson M."/>
            <person name="Huettel B."/>
            <person name="Barry K.W."/>
            <person name="Haridas S."/>
            <person name="Chen C."/>
            <person name="Bauer D."/>
            <person name="Andreopoulos W."/>
            <person name="Pangilinan J."/>
            <person name="LaButti K."/>
            <person name="Riley R."/>
            <person name="Lipzen A."/>
            <person name="Clum A."/>
            <person name="Drula E."/>
            <person name="Henrissat B."/>
            <person name="Kohler A."/>
            <person name="Grigoriev I.V."/>
            <person name="Martin F.M."/>
            <person name="Hacquard S."/>
        </authorList>
    </citation>
    <scope>NUCLEOTIDE SEQUENCE</scope>
    <source>
        <strain evidence="4">MPI-CAGE-AT-0147</strain>
    </source>
</reference>
<organism evidence="4 5">
    <name type="scientific">Dactylonectria macrodidyma</name>
    <dbReference type="NCBI Taxonomy" id="307937"/>
    <lineage>
        <taxon>Eukaryota</taxon>
        <taxon>Fungi</taxon>
        <taxon>Dikarya</taxon>
        <taxon>Ascomycota</taxon>
        <taxon>Pezizomycotina</taxon>
        <taxon>Sordariomycetes</taxon>
        <taxon>Hypocreomycetidae</taxon>
        <taxon>Hypocreales</taxon>
        <taxon>Nectriaceae</taxon>
        <taxon>Dactylonectria</taxon>
    </lineage>
</organism>
<gene>
    <name evidence="4" type="ORF">EDB81DRAFT_764104</name>
</gene>
<keyword evidence="5" id="KW-1185">Reference proteome</keyword>
<feature type="chain" id="PRO_5040407586" evidence="3">
    <location>
        <begin position="20"/>
        <end position="375"/>
    </location>
</feature>
<feature type="compositionally biased region" description="Low complexity" evidence="1">
    <location>
        <begin position="292"/>
        <end position="304"/>
    </location>
</feature>
<keyword evidence="2" id="KW-0812">Transmembrane</keyword>
<keyword evidence="2" id="KW-1133">Transmembrane helix</keyword>
<keyword evidence="3" id="KW-0732">Signal</keyword>
<name>A0A9P9E1J5_9HYPO</name>
<evidence type="ECO:0000256" key="2">
    <source>
        <dbReference type="SAM" id="Phobius"/>
    </source>
</evidence>
<dbReference type="EMBL" id="JAGMUV010000018">
    <property type="protein sequence ID" value="KAH7128954.1"/>
    <property type="molecule type" value="Genomic_DNA"/>
</dbReference>
<evidence type="ECO:0000256" key="1">
    <source>
        <dbReference type="SAM" id="MobiDB-lite"/>
    </source>
</evidence>
<dbReference type="Proteomes" id="UP000738349">
    <property type="component" value="Unassembled WGS sequence"/>
</dbReference>
<evidence type="ECO:0000313" key="4">
    <source>
        <dbReference type="EMBL" id="KAH7128954.1"/>
    </source>
</evidence>
<feature type="region of interest" description="Disordered" evidence="1">
    <location>
        <begin position="276"/>
        <end position="375"/>
    </location>
</feature>
<feature type="compositionally biased region" description="Low complexity" evidence="1">
    <location>
        <begin position="316"/>
        <end position="343"/>
    </location>
</feature>
<accession>A0A9P9E1J5</accession>